<protein>
    <submittedName>
        <fullName evidence="1">Uncharacterized protein</fullName>
    </submittedName>
</protein>
<evidence type="ECO:0000313" key="2">
    <source>
        <dbReference type="Proteomes" id="UP000038802"/>
    </source>
</evidence>
<organism evidence="1 2">
    <name type="scientific">Mycobacterium tuberculosis</name>
    <dbReference type="NCBI Taxonomy" id="1773"/>
    <lineage>
        <taxon>Bacteria</taxon>
        <taxon>Bacillati</taxon>
        <taxon>Actinomycetota</taxon>
        <taxon>Actinomycetes</taxon>
        <taxon>Mycobacteriales</taxon>
        <taxon>Mycobacteriaceae</taxon>
        <taxon>Mycobacterium</taxon>
        <taxon>Mycobacterium tuberculosis complex</taxon>
    </lineage>
</organism>
<sequence length="237" mass="25690">MKLNARVATHRVAVTDRAGIQSGDNRVKPIETVGDTVKVYLQSVTERVDIADKPCSVVDFVECFVATELVLDVSEGVDKAADTRNGPADLTANVTEIVGQQVGTRCQPIQVAGALIDHSRRAAQPVANLAGLVCRPGLFKGFPVWPGHTANHGNAWDLAHTLRQLLQVGKAARGSQVVCRVDDQVLRNSLIHREMVLHCRVPNRTRIRRRQLFAVVVVEVSQARAAGQCNQTNQAGA</sequence>
<name>A0A0T9BQ19_MYCTX</name>
<proteinExistence type="predicted"/>
<evidence type="ECO:0000313" key="1">
    <source>
        <dbReference type="EMBL" id="COW06155.1"/>
    </source>
</evidence>
<accession>A0A0T9BQ19</accession>
<dbReference type="Proteomes" id="UP000038802">
    <property type="component" value="Unassembled WGS sequence"/>
</dbReference>
<reference evidence="2" key="1">
    <citation type="submission" date="2015-03" db="EMBL/GenBank/DDBJ databases">
        <authorList>
            <consortium name="Pathogen Informatics"/>
        </authorList>
    </citation>
    <scope>NUCLEOTIDE SEQUENCE [LARGE SCALE GENOMIC DNA]</scope>
    <source>
        <strain evidence="2">K00500041</strain>
    </source>
</reference>
<gene>
    <name evidence="1" type="ORF">ERS007703_02654</name>
</gene>
<dbReference type="EMBL" id="CSAE01000302">
    <property type="protein sequence ID" value="COW06155.1"/>
    <property type="molecule type" value="Genomic_DNA"/>
</dbReference>
<dbReference type="AlphaFoldDB" id="A0A0T9BQ19"/>